<feature type="transmembrane region" description="Helical" evidence="2">
    <location>
        <begin position="77"/>
        <end position="99"/>
    </location>
</feature>
<keyword evidence="2" id="KW-0812">Transmembrane</keyword>
<feature type="domain" description="Rhodopsin" evidence="4">
    <location>
        <begin position="2"/>
        <end position="95"/>
    </location>
</feature>
<feature type="region of interest" description="Disordered" evidence="1">
    <location>
        <begin position="206"/>
        <end position="227"/>
    </location>
</feature>
<reference evidence="5 6" key="1">
    <citation type="journal article" date="2019" name="Mol. Biol. Evol.">
        <title>Blast fungal genomes show frequent chromosomal changes, gene gains and losses, and effector gene turnover.</title>
        <authorList>
            <person name="Gomez Luciano L.B."/>
            <person name="Jason Tsai I."/>
            <person name="Chuma I."/>
            <person name="Tosa Y."/>
            <person name="Chen Y.H."/>
            <person name="Li J.Y."/>
            <person name="Li M.Y."/>
            <person name="Jade Lu M.Y."/>
            <person name="Nakayashiki H."/>
            <person name="Li W.H."/>
        </authorList>
    </citation>
    <scope>NUCLEOTIDE SEQUENCE [LARGE SCALE GENOMIC DNA]</scope>
    <source>
        <strain evidence="5 6">NI907</strain>
    </source>
</reference>
<evidence type="ECO:0000256" key="1">
    <source>
        <dbReference type="SAM" id="MobiDB-lite"/>
    </source>
</evidence>
<evidence type="ECO:0000313" key="6">
    <source>
        <dbReference type="RefSeq" id="XP_030983114.1"/>
    </source>
</evidence>
<sequence length="227" mass="24203">MLAVFVALCWLATEITPFAHSRPFLSLWTFPPPTTDCATLKRSQMAEGSLNLASEVAMLCVVKPVVFQVNMPWRHEITLFGVPSAGIFVIFAVILTNYFDLTPIGTRLISFGTSAKPASPSCVANMSVIWPHLLQRCPCLLRVARKPPRGSDEPVVITFGAGGGRGAVDDSGLGTIVEDPNPPEMRQRDTEAEIGIITAPLDAAEGLSVSSQSSNAGQSTPASPWAP</sequence>
<dbReference type="InterPro" id="IPR049326">
    <property type="entry name" value="Rhodopsin_dom_fungi"/>
</dbReference>
<dbReference type="RefSeq" id="XP_030983114.1">
    <property type="nucleotide sequence ID" value="XM_031125366.1"/>
</dbReference>
<reference evidence="6" key="3">
    <citation type="submission" date="2025-08" db="UniProtKB">
        <authorList>
            <consortium name="RefSeq"/>
        </authorList>
    </citation>
    <scope>IDENTIFICATION</scope>
    <source>
        <strain evidence="6">NI907</strain>
    </source>
</reference>
<name>A0A6P8B7Y2_PYRGI</name>
<reference evidence="6" key="2">
    <citation type="submission" date="2019-10" db="EMBL/GenBank/DDBJ databases">
        <authorList>
            <consortium name="NCBI Genome Project"/>
        </authorList>
    </citation>
    <scope>NUCLEOTIDE SEQUENCE</scope>
    <source>
        <strain evidence="6">NI907</strain>
    </source>
</reference>
<organism evidence="5 6">
    <name type="scientific">Pyricularia grisea</name>
    <name type="common">Crabgrass-specific blast fungus</name>
    <name type="synonym">Magnaporthe grisea</name>
    <dbReference type="NCBI Taxonomy" id="148305"/>
    <lineage>
        <taxon>Eukaryota</taxon>
        <taxon>Fungi</taxon>
        <taxon>Dikarya</taxon>
        <taxon>Ascomycota</taxon>
        <taxon>Pezizomycotina</taxon>
        <taxon>Sordariomycetes</taxon>
        <taxon>Sordariomycetidae</taxon>
        <taxon>Magnaporthales</taxon>
        <taxon>Pyriculariaceae</taxon>
        <taxon>Pyricularia</taxon>
    </lineage>
</organism>
<feature type="signal peptide" evidence="3">
    <location>
        <begin position="1"/>
        <end position="21"/>
    </location>
</feature>
<protein>
    <recommendedName>
        <fullName evidence="4">Rhodopsin domain-containing protein</fullName>
    </recommendedName>
</protein>
<gene>
    <name evidence="6" type="ORF">PgNI_05333</name>
</gene>
<evidence type="ECO:0000259" key="4">
    <source>
        <dbReference type="Pfam" id="PF20684"/>
    </source>
</evidence>
<feature type="compositionally biased region" description="Low complexity" evidence="1">
    <location>
        <begin position="208"/>
        <end position="219"/>
    </location>
</feature>
<dbReference type="Proteomes" id="UP000515153">
    <property type="component" value="Chromosome I"/>
</dbReference>
<dbReference type="GeneID" id="41960275"/>
<keyword evidence="3" id="KW-0732">Signal</keyword>
<feature type="chain" id="PRO_5027610134" description="Rhodopsin domain-containing protein" evidence="3">
    <location>
        <begin position="22"/>
        <end position="227"/>
    </location>
</feature>
<evidence type="ECO:0000256" key="3">
    <source>
        <dbReference type="SAM" id="SignalP"/>
    </source>
</evidence>
<dbReference type="Pfam" id="PF20684">
    <property type="entry name" value="Fung_rhodopsin"/>
    <property type="match status" value="1"/>
</dbReference>
<keyword evidence="2" id="KW-1133">Transmembrane helix</keyword>
<evidence type="ECO:0000256" key="2">
    <source>
        <dbReference type="SAM" id="Phobius"/>
    </source>
</evidence>
<evidence type="ECO:0000313" key="5">
    <source>
        <dbReference type="Proteomes" id="UP000515153"/>
    </source>
</evidence>
<dbReference type="AlphaFoldDB" id="A0A6P8B7Y2"/>
<keyword evidence="5" id="KW-1185">Reference proteome</keyword>
<accession>A0A6P8B7Y2</accession>
<proteinExistence type="predicted"/>
<dbReference type="KEGG" id="pgri:PgNI_05333"/>
<keyword evidence="2" id="KW-0472">Membrane</keyword>